<reference evidence="1" key="1">
    <citation type="submission" date="2023-07" db="EMBL/GenBank/DDBJ databases">
        <title>Black Yeasts Isolated from many extreme environments.</title>
        <authorList>
            <person name="Coleine C."/>
            <person name="Stajich J.E."/>
            <person name="Selbmann L."/>
        </authorList>
    </citation>
    <scope>NUCLEOTIDE SEQUENCE</scope>
    <source>
        <strain evidence="1">CCFEE 5485</strain>
    </source>
</reference>
<dbReference type="AlphaFoldDB" id="A0AAE0WW19"/>
<organism evidence="1 2">
    <name type="scientific">Recurvomyces mirabilis</name>
    <dbReference type="NCBI Taxonomy" id="574656"/>
    <lineage>
        <taxon>Eukaryota</taxon>
        <taxon>Fungi</taxon>
        <taxon>Dikarya</taxon>
        <taxon>Ascomycota</taxon>
        <taxon>Pezizomycotina</taxon>
        <taxon>Dothideomycetes</taxon>
        <taxon>Dothideomycetidae</taxon>
        <taxon>Mycosphaerellales</taxon>
        <taxon>Teratosphaeriaceae</taxon>
        <taxon>Recurvomyces</taxon>
    </lineage>
</organism>
<dbReference type="EMBL" id="JAUTXT010000002">
    <property type="protein sequence ID" value="KAK3679396.1"/>
    <property type="molecule type" value="Genomic_DNA"/>
</dbReference>
<comment type="caution">
    <text evidence="1">The sequence shown here is derived from an EMBL/GenBank/DDBJ whole genome shotgun (WGS) entry which is preliminary data.</text>
</comment>
<keyword evidence="2" id="KW-1185">Reference proteome</keyword>
<dbReference type="Proteomes" id="UP001274830">
    <property type="component" value="Unassembled WGS sequence"/>
</dbReference>
<name>A0AAE0WW19_9PEZI</name>
<evidence type="ECO:0000313" key="1">
    <source>
        <dbReference type="EMBL" id="KAK3679396.1"/>
    </source>
</evidence>
<gene>
    <name evidence="1" type="ORF">LTR78_000957</name>
</gene>
<protein>
    <submittedName>
        <fullName evidence="1">Uncharacterized protein</fullName>
    </submittedName>
</protein>
<evidence type="ECO:0000313" key="2">
    <source>
        <dbReference type="Proteomes" id="UP001274830"/>
    </source>
</evidence>
<proteinExistence type="predicted"/>
<accession>A0AAE0WW19</accession>
<sequence>MSESTPYRARILEHNAQQARFRAQLSIDAAQQAQQEFERVKHEVRKAKVACHAMEDREDDTERFVVVNRRRRFDRVESASYTVLAAFKRLVVAEKEAHDKLERARAEKIESKPEYKVVRKASLDFTASMSKRSRRERVKRWMKSILGR</sequence>